<proteinExistence type="predicted"/>
<dbReference type="RefSeq" id="WP_211013078.1">
    <property type="nucleotide sequence ID" value="NZ_JASJUT010000001.1"/>
</dbReference>
<gene>
    <name evidence="3" type="ORF">QNM18_01910</name>
</gene>
<keyword evidence="2" id="KW-0472">Membrane</keyword>
<evidence type="ECO:0000313" key="4">
    <source>
        <dbReference type="Proteomes" id="UP001231915"/>
    </source>
</evidence>
<keyword evidence="4" id="KW-1185">Reference proteome</keyword>
<accession>A0ABT7EEW8</accession>
<evidence type="ECO:0000313" key="3">
    <source>
        <dbReference type="EMBL" id="MDK2593819.1"/>
    </source>
</evidence>
<protein>
    <submittedName>
        <fullName evidence="3">Uncharacterized protein</fullName>
    </submittedName>
</protein>
<name>A0ABT7EEW8_9GAMM</name>
<feature type="compositionally biased region" description="Low complexity" evidence="1">
    <location>
        <begin position="319"/>
        <end position="332"/>
    </location>
</feature>
<keyword evidence="2" id="KW-1133">Transmembrane helix</keyword>
<evidence type="ECO:0000256" key="1">
    <source>
        <dbReference type="SAM" id="MobiDB-lite"/>
    </source>
</evidence>
<feature type="transmembrane region" description="Helical" evidence="2">
    <location>
        <begin position="183"/>
        <end position="201"/>
    </location>
</feature>
<evidence type="ECO:0000256" key="2">
    <source>
        <dbReference type="SAM" id="Phobius"/>
    </source>
</evidence>
<feature type="transmembrane region" description="Helical" evidence="2">
    <location>
        <begin position="142"/>
        <end position="163"/>
    </location>
</feature>
<sequence>MSKKDFVSHLLTECDVMIRYASGEGKTMPSYIPNTVYQLQNKQVVNDGDGHNLLLEHELSALTKCHKELSLLVYPAKPLTLSIMDKESSSVSWLRFLGPVKLVRHMSLLALFFLVSIIGLSISPEVNQKTVNEGLFNSEGKVLLLNQLFLLCCAGLGATFACLHKSRSFIRMCNYDPKFDSTYWSMVIMGFMAGLMIAELIPTQEITQNHSSIGDFHKPLAALLGGFSADVIYSVLSRLVEVVNQLMGSAEQKTKEKVKNTLTQAELAEQLQQQNKDIQDSISQNQKINQHLLSTIADELTVSQKSKEQLDLPLESMKKSTSLKSASSTQATRKVTLNKAEAAVAE</sequence>
<feature type="region of interest" description="Disordered" evidence="1">
    <location>
        <begin position="307"/>
        <end position="346"/>
    </location>
</feature>
<reference evidence="3 4" key="1">
    <citation type="submission" date="2023-05" db="EMBL/GenBank/DDBJ databases">
        <title>Pseudoalteromonas ardens sp. nov., Pseudoalteromonas obscura sp. nov., and Pseudoalteromonas umbrosa sp. nov., isolated from the coral Montipora capitata.</title>
        <authorList>
            <person name="Thomas E.M."/>
            <person name="Smith E.M."/>
            <person name="Papke E."/>
            <person name="Shlafstein M.D."/>
            <person name="Oline D.K."/>
            <person name="Videau P."/>
            <person name="Saw J.H."/>
            <person name="Strangman W.K."/>
            <person name="Ushijima B."/>
        </authorList>
    </citation>
    <scope>NUCLEOTIDE SEQUENCE [LARGE SCALE GENOMIC DNA]</scope>
    <source>
        <strain evidence="3 4">P94</strain>
    </source>
</reference>
<organism evidence="3 4">
    <name type="scientific">Pseudoalteromonas obscura</name>
    <dbReference type="NCBI Taxonomy" id="3048491"/>
    <lineage>
        <taxon>Bacteria</taxon>
        <taxon>Pseudomonadati</taxon>
        <taxon>Pseudomonadota</taxon>
        <taxon>Gammaproteobacteria</taxon>
        <taxon>Alteromonadales</taxon>
        <taxon>Pseudoalteromonadaceae</taxon>
        <taxon>Pseudoalteromonas</taxon>
    </lineage>
</organism>
<comment type="caution">
    <text evidence="3">The sequence shown here is derived from an EMBL/GenBank/DDBJ whole genome shotgun (WGS) entry which is preliminary data.</text>
</comment>
<feature type="transmembrane region" description="Helical" evidence="2">
    <location>
        <begin position="102"/>
        <end position="122"/>
    </location>
</feature>
<keyword evidence="2" id="KW-0812">Transmembrane</keyword>
<dbReference type="Proteomes" id="UP001231915">
    <property type="component" value="Unassembled WGS sequence"/>
</dbReference>
<dbReference type="EMBL" id="JASJUT010000001">
    <property type="protein sequence ID" value="MDK2593819.1"/>
    <property type="molecule type" value="Genomic_DNA"/>
</dbReference>